<dbReference type="RefSeq" id="WP_380905149.1">
    <property type="nucleotide sequence ID" value="NZ_JBHUFU010000032.1"/>
</dbReference>
<evidence type="ECO:0000313" key="3">
    <source>
        <dbReference type="Proteomes" id="UP001597365"/>
    </source>
</evidence>
<accession>A0ABW4PSW6</accession>
<dbReference type="InterPro" id="IPR035183">
    <property type="entry name" value="DUF5304"/>
</dbReference>
<feature type="region of interest" description="Disordered" evidence="1">
    <location>
        <begin position="116"/>
        <end position="192"/>
    </location>
</feature>
<feature type="compositionally biased region" description="Polar residues" evidence="1">
    <location>
        <begin position="183"/>
        <end position="192"/>
    </location>
</feature>
<dbReference type="Pfam" id="PF17230">
    <property type="entry name" value="DUF5304"/>
    <property type="match status" value="1"/>
</dbReference>
<organism evidence="2 3">
    <name type="scientific">Streptomyces desertarenae</name>
    <dbReference type="NCBI Taxonomy" id="2666184"/>
    <lineage>
        <taxon>Bacteria</taxon>
        <taxon>Bacillati</taxon>
        <taxon>Actinomycetota</taxon>
        <taxon>Actinomycetes</taxon>
        <taxon>Kitasatosporales</taxon>
        <taxon>Streptomycetaceae</taxon>
        <taxon>Streptomyces</taxon>
    </lineage>
</organism>
<proteinExistence type="predicted"/>
<feature type="compositionally biased region" description="Gly residues" evidence="1">
    <location>
        <begin position="141"/>
        <end position="151"/>
    </location>
</feature>
<gene>
    <name evidence="2" type="ORF">ACFSJS_27535</name>
</gene>
<dbReference type="EMBL" id="JBHUFU010000032">
    <property type="protein sequence ID" value="MFD1833359.1"/>
    <property type="molecule type" value="Genomic_DNA"/>
</dbReference>
<dbReference type="Proteomes" id="UP001597365">
    <property type="component" value="Unassembled WGS sequence"/>
</dbReference>
<evidence type="ECO:0000256" key="1">
    <source>
        <dbReference type="SAM" id="MobiDB-lite"/>
    </source>
</evidence>
<evidence type="ECO:0000313" key="2">
    <source>
        <dbReference type="EMBL" id="MFD1833359.1"/>
    </source>
</evidence>
<protein>
    <submittedName>
        <fullName evidence="2">DUF5304 family protein</fullName>
    </submittedName>
</protein>
<sequence>MSDASERHSDPDPDPDAWAAACEEDLAAERERRRERYGTPPGSAAEELRKLAEAVTGKLAELGAPLAGPAAAGAVRQLAEQARAAVEPVVERNPKVFEHLAAAGGELLAAYRAAVTGQEGRWTRGGADRDVPEAGQTPPARGGGDPGGSGGAPRAADGERDDSGGHGGTEQDGTGADRREDGSSGSQRIELD</sequence>
<keyword evidence="3" id="KW-1185">Reference proteome</keyword>
<comment type="caution">
    <text evidence="2">The sequence shown here is derived from an EMBL/GenBank/DDBJ whole genome shotgun (WGS) entry which is preliminary data.</text>
</comment>
<name>A0ABW4PSW6_9ACTN</name>
<reference evidence="3" key="1">
    <citation type="journal article" date="2019" name="Int. J. Syst. Evol. Microbiol.">
        <title>The Global Catalogue of Microorganisms (GCM) 10K type strain sequencing project: providing services to taxonomists for standard genome sequencing and annotation.</title>
        <authorList>
            <consortium name="The Broad Institute Genomics Platform"/>
            <consortium name="The Broad Institute Genome Sequencing Center for Infectious Disease"/>
            <person name="Wu L."/>
            <person name="Ma J."/>
        </authorList>
    </citation>
    <scope>NUCLEOTIDE SEQUENCE [LARGE SCALE GENOMIC DNA]</scope>
    <source>
        <strain evidence="3">CGMCC 4.7455</strain>
    </source>
</reference>